<evidence type="ECO:0000256" key="3">
    <source>
        <dbReference type="ARBA" id="ARBA00022989"/>
    </source>
</evidence>
<protein>
    <recommendedName>
        <fullName evidence="12">G-protein coupled receptors family 1 profile domain-containing protein</fullName>
    </recommendedName>
</protein>
<evidence type="ECO:0000256" key="9">
    <source>
        <dbReference type="ARBA" id="ARBA00023257"/>
    </source>
</evidence>
<dbReference type="GO" id="GO:0007197">
    <property type="term" value="P:adenylate cyclase-inhibiting G protein-coupled acetylcholine receptor signaling pathway"/>
    <property type="evidence" value="ECO:0007669"/>
    <property type="project" value="TreeGrafter"/>
</dbReference>
<keyword evidence="5" id="KW-0297">G-protein coupled receptor</keyword>
<dbReference type="EMBL" id="JANIIK010000110">
    <property type="protein sequence ID" value="KAJ3596196.1"/>
    <property type="molecule type" value="Genomic_DNA"/>
</dbReference>
<evidence type="ECO:0000256" key="8">
    <source>
        <dbReference type="ARBA" id="ARBA00023224"/>
    </source>
</evidence>
<evidence type="ECO:0000256" key="4">
    <source>
        <dbReference type="ARBA" id="ARBA00023018"/>
    </source>
</evidence>
<accession>A0A9Q0DX72</accession>
<comment type="subcellular location">
    <subcellularLocation>
        <location evidence="10">Postsynaptic cell membrane</location>
        <topology evidence="10">Multi-pass membrane protein</topology>
    </subcellularLocation>
</comment>
<dbReference type="InterPro" id="IPR000995">
    <property type="entry name" value="Musac_Ach_rcpt"/>
</dbReference>
<feature type="domain" description="G-protein coupled receptors family 1 profile" evidence="12">
    <location>
        <begin position="1"/>
        <end position="76"/>
    </location>
</feature>
<dbReference type="PRINTS" id="PR00243">
    <property type="entry name" value="MUSCARINICR"/>
</dbReference>
<gene>
    <name evidence="13" type="ORF">NHX12_002605</name>
</gene>
<evidence type="ECO:0000256" key="7">
    <source>
        <dbReference type="ARBA" id="ARBA00023170"/>
    </source>
</evidence>
<evidence type="ECO:0000313" key="14">
    <source>
        <dbReference type="Proteomes" id="UP001148018"/>
    </source>
</evidence>
<dbReference type="PANTHER" id="PTHR24247">
    <property type="entry name" value="5-HYDROXYTRYPTAMINE RECEPTOR"/>
    <property type="match status" value="1"/>
</dbReference>
<dbReference type="InterPro" id="IPR017452">
    <property type="entry name" value="GPCR_Rhodpsn_7TM"/>
</dbReference>
<dbReference type="Gene3D" id="1.20.1070.10">
    <property type="entry name" value="Rhodopsin 7-helix transmembrane proteins"/>
    <property type="match status" value="1"/>
</dbReference>
<keyword evidence="8" id="KW-0807">Transducer</keyword>
<dbReference type="OrthoDB" id="10071887at2759"/>
<keyword evidence="3 11" id="KW-1133">Transmembrane helix</keyword>
<keyword evidence="4" id="KW-0770">Synapse</keyword>
<keyword evidence="9" id="KW-0628">Postsynaptic cell membrane</keyword>
<name>A0A9Q0DX72_9TELE</name>
<reference evidence="13" key="1">
    <citation type="submission" date="2022-07" db="EMBL/GenBank/DDBJ databases">
        <title>Chromosome-level genome of Muraenolepis orangiensis.</title>
        <authorList>
            <person name="Kim J."/>
        </authorList>
    </citation>
    <scope>NUCLEOTIDE SEQUENCE</scope>
    <source>
        <strain evidence="13">KU_S4_2022</strain>
        <tissue evidence="13">Muscle</tissue>
    </source>
</reference>
<dbReference type="PRINTS" id="PR00237">
    <property type="entry name" value="GPCRRHODOPSN"/>
</dbReference>
<keyword evidence="2 11" id="KW-0812">Transmembrane</keyword>
<keyword evidence="14" id="KW-1185">Reference proteome</keyword>
<dbReference type="GO" id="GO:0016907">
    <property type="term" value="F:G protein-coupled acetylcholine receptor activity"/>
    <property type="evidence" value="ECO:0007669"/>
    <property type="project" value="InterPro"/>
</dbReference>
<evidence type="ECO:0000256" key="11">
    <source>
        <dbReference type="SAM" id="Phobius"/>
    </source>
</evidence>
<dbReference type="SUPFAM" id="SSF81321">
    <property type="entry name" value="Family A G protein-coupled receptor-like"/>
    <property type="match status" value="1"/>
</dbReference>
<evidence type="ECO:0000313" key="13">
    <source>
        <dbReference type="EMBL" id="KAJ3596196.1"/>
    </source>
</evidence>
<dbReference type="GO" id="GO:0004993">
    <property type="term" value="F:G protein-coupled serotonin receptor activity"/>
    <property type="evidence" value="ECO:0007669"/>
    <property type="project" value="TreeGrafter"/>
</dbReference>
<feature type="transmembrane region" description="Helical" evidence="11">
    <location>
        <begin position="59"/>
        <end position="79"/>
    </location>
</feature>
<evidence type="ECO:0000256" key="5">
    <source>
        <dbReference type="ARBA" id="ARBA00023040"/>
    </source>
</evidence>
<evidence type="ECO:0000256" key="6">
    <source>
        <dbReference type="ARBA" id="ARBA00023136"/>
    </source>
</evidence>
<evidence type="ECO:0000256" key="1">
    <source>
        <dbReference type="ARBA" id="ARBA00022475"/>
    </source>
</evidence>
<evidence type="ECO:0000256" key="2">
    <source>
        <dbReference type="ARBA" id="ARBA00022692"/>
    </source>
</evidence>
<dbReference type="GO" id="GO:0045211">
    <property type="term" value="C:postsynaptic membrane"/>
    <property type="evidence" value="ECO:0007669"/>
    <property type="project" value="UniProtKB-SubCell"/>
</dbReference>
<organism evidence="13 14">
    <name type="scientific">Muraenolepis orangiensis</name>
    <name type="common">Patagonian moray cod</name>
    <dbReference type="NCBI Taxonomy" id="630683"/>
    <lineage>
        <taxon>Eukaryota</taxon>
        <taxon>Metazoa</taxon>
        <taxon>Chordata</taxon>
        <taxon>Craniata</taxon>
        <taxon>Vertebrata</taxon>
        <taxon>Euteleostomi</taxon>
        <taxon>Actinopterygii</taxon>
        <taxon>Neopterygii</taxon>
        <taxon>Teleostei</taxon>
        <taxon>Neoteleostei</taxon>
        <taxon>Acanthomorphata</taxon>
        <taxon>Zeiogadaria</taxon>
        <taxon>Gadariae</taxon>
        <taxon>Gadiformes</taxon>
        <taxon>Muraenolepidoidei</taxon>
        <taxon>Muraenolepididae</taxon>
        <taxon>Muraenolepis</taxon>
    </lineage>
</organism>
<dbReference type="GO" id="GO:0030425">
    <property type="term" value="C:dendrite"/>
    <property type="evidence" value="ECO:0007669"/>
    <property type="project" value="TreeGrafter"/>
</dbReference>
<keyword evidence="6 11" id="KW-0472">Membrane</keyword>
<evidence type="ECO:0000259" key="12">
    <source>
        <dbReference type="PROSITE" id="PS50262"/>
    </source>
</evidence>
<dbReference type="AlphaFoldDB" id="A0A9Q0DX72"/>
<feature type="transmembrane region" description="Helical" evidence="11">
    <location>
        <begin position="21"/>
        <end position="39"/>
    </location>
</feature>
<dbReference type="Proteomes" id="UP001148018">
    <property type="component" value="Unassembled WGS sequence"/>
</dbReference>
<dbReference type="InterPro" id="IPR000276">
    <property type="entry name" value="GPCR_Rhodpsn"/>
</dbReference>
<comment type="caution">
    <text evidence="13">The sequence shown here is derived from an EMBL/GenBank/DDBJ whole genome shotgun (WGS) entry which is preliminary data.</text>
</comment>
<keyword evidence="1" id="KW-1003">Cell membrane</keyword>
<sequence length="96" mass="11422">MQWREERRRRRCGVQTRERKVTHTVLAILVAFIVTWTPYNVMALVGTLCRLCVPGSLWATGYWMCYLNSAVNPGFYTLFNVTFRKTFLRILRCRRT</sequence>
<evidence type="ECO:0000256" key="10">
    <source>
        <dbReference type="ARBA" id="ARBA00034104"/>
    </source>
</evidence>
<dbReference type="Pfam" id="PF00001">
    <property type="entry name" value="7tm_1"/>
    <property type="match status" value="1"/>
</dbReference>
<dbReference type="PANTHER" id="PTHR24247:SF180">
    <property type="entry name" value="MUSCARINIC ACETYLCHOLINE RECEPTOR M4"/>
    <property type="match status" value="1"/>
</dbReference>
<keyword evidence="7" id="KW-0675">Receptor</keyword>
<dbReference type="PROSITE" id="PS50262">
    <property type="entry name" value="G_PROTEIN_RECEP_F1_2"/>
    <property type="match status" value="1"/>
</dbReference>
<proteinExistence type="predicted"/>
<dbReference type="GO" id="GO:0007187">
    <property type="term" value="P:G protein-coupled receptor signaling pathway, coupled to cyclic nucleotide second messenger"/>
    <property type="evidence" value="ECO:0007669"/>
    <property type="project" value="TreeGrafter"/>
</dbReference>